<evidence type="ECO:0000256" key="3">
    <source>
        <dbReference type="ARBA" id="ARBA00012438"/>
    </source>
</evidence>
<proteinExistence type="predicted"/>
<accession>A0ABU0FAS0</accession>
<dbReference type="PRINTS" id="PR00344">
    <property type="entry name" value="BCTRLSENSOR"/>
</dbReference>
<evidence type="ECO:0000256" key="10">
    <source>
        <dbReference type="ARBA" id="ARBA00023136"/>
    </source>
</evidence>
<feature type="domain" description="HAMP" evidence="12">
    <location>
        <begin position="147"/>
        <end position="202"/>
    </location>
</feature>
<comment type="catalytic activity">
    <reaction evidence="1">
        <text>ATP + protein L-histidine = ADP + protein N-phospho-L-histidine.</text>
        <dbReference type="EC" id="2.7.13.3"/>
    </reaction>
</comment>
<keyword evidence="14" id="KW-1185">Reference proteome</keyword>
<dbReference type="PROSITE" id="PS50885">
    <property type="entry name" value="HAMP"/>
    <property type="match status" value="1"/>
</dbReference>
<dbReference type="Pfam" id="PF00672">
    <property type="entry name" value="HAMP"/>
    <property type="match status" value="1"/>
</dbReference>
<evidence type="ECO:0000259" key="12">
    <source>
        <dbReference type="PROSITE" id="PS50885"/>
    </source>
</evidence>
<dbReference type="Pfam" id="PF00512">
    <property type="entry name" value="HisKA"/>
    <property type="match status" value="1"/>
</dbReference>
<organism evidence="13 14">
    <name type="scientific">Labrys monachus</name>
    <dbReference type="NCBI Taxonomy" id="217067"/>
    <lineage>
        <taxon>Bacteria</taxon>
        <taxon>Pseudomonadati</taxon>
        <taxon>Pseudomonadota</taxon>
        <taxon>Alphaproteobacteria</taxon>
        <taxon>Hyphomicrobiales</taxon>
        <taxon>Xanthobacteraceae</taxon>
        <taxon>Labrys</taxon>
    </lineage>
</organism>
<dbReference type="PROSITE" id="PS50109">
    <property type="entry name" value="HIS_KIN"/>
    <property type="match status" value="1"/>
</dbReference>
<dbReference type="Gene3D" id="3.30.565.10">
    <property type="entry name" value="Histidine kinase-like ATPase, C-terminal domain"/>
    <property type="match status" value="1"/>
</dbReference>
<evidence type="ECO:0000256" key="2">
    <source>
        <dbReference type="ARBA" id="ARBA00004141"/>
    </source>
</evidence>
<evidence type="ECO:0000256" key="9">
    <source>
        <dbReference type="ARBA" id="ARBA00023012"/>
    </source>
</evidence>
<keyword evidence="7 13" id="KW-0418">Kinase</keyword>
<keyword evidence="10" id="KW-0472">Membrane</keyword>
<dbReference type="SUPFAM" id="SSF55874">
    <property type="entry name" value="ATPase domain of HSP90 chaperone/DNA topoisomerase II/histidine kinase"/>
    <property type="match status" value="1"/>
</dbReference>
<dbReference type="CDD" id="cd06225">
    <property type="entry name" value="HAMP"/>
    <property type="match status" value="1"/>
</dbReference>
<sequence>MMRRLFWKFFTIIWLTMAASVAGPFIIINLLDAAPFSQDIARERRDFTLDVAARLLEQQGKDAAEAFARAVAALPRPVNLSVSEIGPSSACPGVEAENVRSVAVGGTCSRVSIIAQESGTMAGDWPKLLPWVSALIASAVSAFWLARYLILPVVHLRHGLSALAQGRFDVRIGDKMDGRKDEVTALAHDFDASAAHLEELQGIQQRLFHDVSHELRSPLSRLQAAIGVLRQNPSRLDIMMDRMDREIERIDGLVGEILTLARLSARSGDGAVQTLDLMDLLNGIVDDAAFEAQARGISLSHDGVAAFVAEVNGELIYRAFENVIRNALKYSPDNSRVSIFSQIVDERLRVTVTDEGAGVPASELEWIFQPFSRGSHAVARSGYGLGLAITKHAIEEHGGRVTASIAAGGGLAVTLEIPRLAARKPEDMFPFG</sequence>
<keyword evidence="8" id="KW-1133">Transmembrane helix</keyword>
<keyword evidence="6" id="KW-0812">Transmembrane</keyword>
<dbReference type="Gene3D" id="1.10.287.130">
    <property type="match status" value="1"/>
</dbReference>
<evidence type="ECO:0000256" key="7">
    <source>
        <dbReference type="ARBA" id="ARBA00022777"/>
    </source>
</evidence>
<dbReference type="PANTHER" id="PTHR45436">
    <property type="entry name" value="SENSOR HISTIDINE KINASE YKOH"/>
    <property type="match status" value="1"/>
</dbReference>
<evidence type="ECO:0000256" key="8">
    <source>
        <dbReference type="ARBA" id="ARBA00022989"/>
    </source>
</evidence>
<evidence type="ECO:0000256" key="6">
    <source>
        <dbReference type="ARBA" id="ARBA00022692"/>
    </source>
</evidence>
<evidence type="ECO:0000256" key="4">
    <source>
        <dbReference type="ARBA" id="ARBA00022553"/>
    </source>
</evidence>
<evidence type="ECO:0000259" key="11">
    <source>
        <dbReference type="PROSITE" id="PS50109"/>
    </source>
</evidence>
<dbReference type="Proteomes" id="UP001237448">
    <property type="component" value="Unassembled WGS sequence"/>
</dbReference>
<evidence type="ECO:0000313" key="13">
    <source>
        <dbReference type="EMBL" id="MDQ0391700.1"/>
    </source>
</evidence>
<dbReference type="EMBL" id="JAUSVK010000001">
    <property type="protein sequence ID" value="MDQ0391700.1"/>
    <property type="molecule type" value="Genomic_DNA"/>
</dbReference>
<dbReference type="InterPro" id="IPR005467">
    <property type="entry name" value="His_kinase_dom"/>
</dbReference>
<dbReference type="Pfam" id="PF02518">
    <property type="entry name" value="HATPase_c"/>
    <property type="match status" value="1"/>
</dbReference>
<dbReference type="InterPro" id="IPR036097">
    <property type="entry name" value="HisK_dim/P_sf"/>
</dbReference>
<dbReference type="GO" id="GO:0016301">
    <property type="term" value="F:kinase activity"/>
    <property type="evidence" value="ECO:0007669"/>
    <property type="project" value="UniProtKB-KW"/>
</dbReference>
<dbReference type="CDD" id="cd00082">
    <property type="entry name" value="HisKA"/>
    <property type="match status" value="1"/>
</dbReference>
<gene>
    <name evidence="13" type="ORF">J3R73_001492</name>
</gene>
<name>A0ABU0FAS0_9HYPH</name>
<keyword evidence="5" id="KW-0808">Transferase</keyword>
<evidence type="ECO:0000256" key="1">
    <source>
        <dbReference type="ARBA" id="ARBA00000085"/>
    </source>
</evidence>
<dbReference type="SUPFAM" id="SSF47384">
    <property type="entry name" value="Homodimeric domain of signal transducing histidine kinase"/>
    <property type="match status" value="1"/>
</dbReference>
<dbReference type="InterPro" id="IPR003661">
    <property type="entry name" value="HisK_dim/P_dom"/>
</dbReference>
<evidence type="ECO:0000256" key="5">
    <source>
        <dbReference type="ARBA" id="ARBA00022679"/>
    </source>
</evidence>
<dbReference type="InterPro" id="IPR050428">
    <property type="entry name" value="TCS_sensor_his_kinase"/>
</dbReference>
<dbReference type="SUPFAM" id="SSF158472">
    <property type="entry name" value="HAMP domain-like"/>
    <property type="match status" value="1"/>
</dbReference>
<dbReference type="SMART" id="SM00387">
    <property type="entry name" value="HATPase_c"/>
    <property type="match status" value="1"/>
</dbReference>
<keyword evidence="9" id="KW-0902">Two-component regulatory system</keyword>
<evidence type="ECO:0000313" key="14">
    <source>
        <dbReference type="Proteomes" id="UP001237448"/>
    </source>
</evidence>
<comment type="caution">
    <text evidence="13">The sequence shown here is derived from an EMBL/GenBank/DDBJ whole genome shotgun (WGS) entry which is preliminary data.</text>
</comment>
<comment type="subcellular location">
    <subcellularLocation>
        <location evidence="2">Membrane</location>
        <topology evidence="2">Multi-pass membrane protein</topology>
    </subcellularLocation>
</comment>
<dbReference type="Gene3D" id="6.10.340.10">
    <property type="match status" value="1"/>
</dbReference>
<dbReference type="EC" id="2.7.13.3" evidence="3"/>
<dbReference type="SMART" id="SM00304">
    <property type="entry name" value="HAMP"/>
    <property type="match status" value="1"/>
</dbReference>
<dbReference type="SMART" id="SM00388">
    <property type="entry name" value="HisKA"/>
    <property type="match status" value="1"/>
</dbReference>
<dbReference type="PANTHER" id="PTHR45436:SF15">
    <property type="entry name" value="SENSOR HISTIDINE KINASE CUSS"/>
    <property type="match status" value="1"/>
</dbReference>
<reference evidence="13 14" key="1">
    <citation type="submission" date="2023-07" db="EMBL/GenBank/DDBJ databases">
        <title>Genomic Encyclopedia of Type Strains, Phase IV (KMG-IV): sequencing the most valuable type-strain genomes for metagenomic binning, comparative biology and taxonomic classification.</title>
        <authorList>
            <person name="Goeker M."/>
        </authorList>
    </citation>
    <scope>NUCLEOTIDE SEQUENCE [LARGE SCALE GENOMIC DNA]</scope>
    <source>
        <strain evidence="13 14">DSM 5896</strain>
    </source>
</reference>
<dbReference type="InterPro" id="IPR003660">
    <property type="entry name" value="HAMP_dom"/>
</dbReference>
<dbReference type="InterPro" id="IPR036890">
    <property type="entry name" value="HATPase_C_sf"/>
</dbReference>
<protein>
    <recommendedName>
        <fullName evidence="3">histidine kinase</fullName>
        <ecNumber evidence="3">2.7.13.3</ecNumber>
    </recommendedName>
</protein>
<dbReference type="InterPro" id="IPR004358">
    <property type="entry name" value="Sig_transdc_His_kin-like_C"/>
</dbReference>
<dbReference type="InterPro" id="IPR003594">
    <property type="entry name" value="HATPase_dom"/>
</dbReference>
<keyword evidence="4" id="KW-0597">Phosphoprotein</keyword>
<feature type="domain" description="Histidine kinase" evidence="11">
    <location>
        <begin position="210"/>
        <end position="421"/>
    </location>
</feature>